<keyword evidence="2" id="KW-1185">Reference proteome</keyword>
<protein>
    <submittedName>
        <fullName evidence="1">Uncharacterized protein</fullName>
    </submittedName>
</protein>
<accession>A0A4C1UEC1</accession>
<reference evidence="1 2" key="1">
    <citation type="journal article" date="2019" name="Commun. Biol.">
        <title>The bagworm genome reveals a unique fibroin gene that provides high tensile strength.</title>
        <authorList>
            <person name="Kono N."/>
            <person name="Nakamura H."/>
            <person name="Ohtoshi R."/>
            <person name="Tomita M."/>
            <person name="Numata K."/>
            <person name="Arakawa K."/>
        </authorList>
    </citation>
    <scope>NUCLEOTIDE SEQUENCE [LARGE SCALE GENOMIC DNA]</scope>
</reference>
<comment type="caution">
    <text evidence="1">The sequence shown here is derived from an EMBL/GenBank/DDBJ whole genome shotgun (WGS) entry which is preliminary data.</text>
</comment>
<evidence type="ECO:0000313" key="1">
    <source>
        <dbReference type="EMBL" id="GBP24480.1"/>
    </source>
</evidence>
<name>A0A4C1UEC1_EUMVA</name>
<dbReference type="EMBL" id="BGZK01000162">
    <property type="protein sequence ID" value="GBP24480.1"/>
    <property type="molecule type" value="Genomic_DNA"/>
</dbReference>
<dbReference type="OrthoDB" id="416437at2759"/>
<sequence>MAQLELLRKRRRVPLNGEFADGITVRISTTVRQVDDYNDKMSKENAKLHRTYQINAVDESHQNVLISRDYGRKPPKDSIPKDVNNSGLRSSTKIGIECRVFLRRNSAVSEGLVNGVMESNILGILYEHEERPVGRCIPCSSEAALPRITTTAVCRTHAFSANITYNVSTDIIYNGEITGAACSYCYARCNQRTLMRQLLNSPTPFLQHSRKDADV</sequence>
<proteinExistence type="predicted"/>
<organism evidence="1 2">
    <name type="scientific">Eumeta variegata</name>
    <name type="common">Bagworm moth</name>
    <name type="synonym">Eumeta japonica</name>
    <dbReference type="NCBI Taxonomy" id="151549"/>
    <lineage>
        <taxon>Eukaryota</taxon>
        <taxon>Metazoa</taxon>
        <taxon>Ecdysozoa</taxon>
        <taxon>Arthropoda</taxon>
        <taxon>Hexapoda</taxon>
        <taxon>Insecta</taxon>
        <taxon>Pterygota</taxon>
        <taxon>Neoptera</taxon>
        <taxon>Endopterygota</taxon>
        <taxon>Lepidoptera</taxon>
        <taxon>Glossata</taxon>
        <taxon>Ditrysia</taxon>
        <taxon>Tineoidea</taxon>
        <taxon>Psychidae</taxon>
        <taxon>Oiketicinae</taxon>
        <taxon>Eumeta</taxon>
    </lineage>
</organism>
<dbReference type="Proteomes" id="UP000299102">
    <property type="component" value="Unassembled WGS sequence"/>
</dbReference>
<evidence type="ECO:0000313" key="2">
    <source>
        <dbReference type="Proteomes" id="UP000299102"/>
    </source>
</evidence>
<dbReference type="AlphaFoldDB" id="A0A4C1UEC1"/>
<gene>
    <name evidence="1" type="ORF">EVAR_20804_1</name>
</gene>